<feature type="transmembrane region" description="Helical" evidence="11">
    <location>
        <begin position="50"/>
        <end position="79"/>
    </location>
</feature>
<proteinExistence type="inferred from homology"/>
<organism evidence="13">
    <name type="scientific">Clastoptera arizonana</name>
    <name type="common">Arizona spittle bug</name>
    <dbReference type="NCBI Taxonomy" id="38151"/>
    <lineage>
        <taxon>Eukaryota</taxon>
        <taxon>Metazoa</taxon>
        <taxon>Ecdysozoa</taxon>
        <taxon>Arthropoda</taxon>
        <taxon>Hexapoda</taxon>
        <taxon>Insecta</taxon>
        <taxon>Pterygota</taxon>
        <taxon>Neoptera</taxon>
        <taxon>Paraneoptera</taxon>
        <taxon>Hemiptera</taxon>
        <taxon>Auchenorrhyncha</taxon>
        <taxon>Cercopoidea</taxon>
        <taxon>Clastopteridae</taxon>
        <taxon>Clastoptera</taxon>
    </lineage>
</organism>
<evidence type="ECO:0000256" key="9">
    <source>
        <dbReference type="ARBA" id="ARBA00023224"/>
    </source>
</evidence>
<keyword evidence="5 11" id="KW-1133">Transmembrane helix</keyword>
<evidence type="ECO:0000256" key="8">
    <source>
        <dbReference type="ARBA" id="ARBA00023170"/>
    </source>
</evidence>
<evidence type="ECO:0000256" key="5">
    <source>
        <dbReference type="ARBA" id="ARBA00022989"/>
    </source>
</evidence>
<feature type="transmembrane region" description="Helical" evidence="11">
    <location>
        <begin position="268"/>
        <end position="291"/>
    </location>
</feature>
<accession>A0A1B6D5L0</accession>
<keyword evidence="4 11" id="KW-0812">Transmembrane</keyword>
<reference evidence="13" key="1">
    <citation type="submission" date="2015-12" db="EMBL/GenBank/DDBJ databases">
        <title>De novo transcriptome assembly of four potential Pierce s Disease insect vectors from Arizona vineyards.</title>
        <authorList>
            <person name="Tassone E.E."/>
        </authorList>
    </citation>
    <scope>NUCLEOTIDE SEQUENCE</scope>
</reference>
<feature type="region of interest" description="Disordered" evidence="10">
    <location>
        <begin position="386"/>
        <end position="422"/>
    </location>
</feature>
<dbReference type="PANTHER" id="PTHR24249">
    <property type="entry name" value="HISTAMINE RECEPTOR-RELATED G-PROTEIN COUPLED RECEPTOR"/>
    <property type="match status" value="1"/>
</dbReference>
<feature type="domain" description="G-protein coupled receptors family 1 profile" evidence="12">
    <location>
        <begin position="68"/>
        <end position="332"/>
    </location>
</feature>
<evidence type="ECO:0000256" key="7">
    <source>
        <dbReference type="ARBA" id="ARBA00023136"/>
    </source>
</evidence>
<comment type="similarity">
    <text evidence="2">Belongs to the G-protein coupled receptor 1 family.</text>
</comment>
<evidence type="ECO:0000313" key="13">
    <source>
        <dbReference type="EMBL" id="JAS20968.1"/>
    </source>
</evidence>
<sequence>MAVPHLRHHHYPAYLLDELNLTSLLNFTSLFNTSNDSTLEAPKNNEYATLYIYITSILIILCVISIAVNIVILTSALWIRGRVSSTLHISLSLAGADTFTLFMLALHLLMNSLMPVGLKVNYFRSNVCFLLFIESLRLGGIMTTMLHLLALAGHHYIGILLPLHHLTYLTPRTIHYAALFLWLLPSAFFLIYFSTLDNDGFNPPNCTIRFMTKKKFRSDFSMMFFTCLLLLIFIYVHIITLVRRHQESREKYRSNSQNGGRSKVNEKALLTTLLILGSIIVGWLPAVIFFYLSCDDGCMYKVEWKDKRAQIIVSAVIQALIICKNASNTYIYAFRMREIKTAISKMRAQLLPCCGGPPPRTWNSEHAYSQTSTRRTHRSVVYRLHSFPEPTRNGSQRNGSDRSNMRLHSFKRPPDGYQDQTFHCDDQANKKLVNTSL</sequence>
<keyword evidence="7 11" id="KW-0472">Membrane</keyword>
<dbReference type="SUPFAM" id="SSF81321">
    <property type="entry name" value="Family A G protein-coupled receptor-like"/>
    <property type="match status" value="1"/>
</dbReference>
<keyword evidence="8" id="KW-0675">Receptor</keyword>
<dbReference type="Gene3D" id="1.20.1070.10">
    <property type="entry name" value="Rhodopsin 7-helix transmembrane proteins"/>
    <property type="match status" value="1"/>
</dbReference>
<evidence type="ECO:0000256" key="1">
    <source>
        <dbReference type="ARBA" id="ARBA00004651"/>
    </source>
</evidence>
<evidence type="ECO:0000256" key="2">
    <source>
        <dbReference type="ARBA" id="ARBA00010663"/>
    </source>
</evidence>
<gene>
    <name evidence="13" type="ORF">g.4070</name>
</gene>
<comment type="subcellular location">
    <subcellularLocation>
        <location evidence="1">Cell membrane</location>
        <topology evidence="1">Multi-pass membrane protein</topology>
    </subcellularLocation>
</comment>
<feature type="transmembrane region" description="Helical" evidence="11">
    <location>
        <begin position="220"/>
        <end position="242"/>
    </location>
</feature>
<evidence type="ECO:0000259" key="12">
    <source>
        <dbReference type="PROSITE" id="PS50262"/>
    </source>
</evidence>
<dbReference type="EMBL" id="GEDC01016330">
    <property type="protein sequence ID" value="JAS20968.1"/>
    <property type="molecule type" value="Transcribed_RNA"/>
</dbReference>
<feature type="transmembrane region" description="Helical" evidence="11">
    <location>
        <begin position="91"/>
        <end position="109"/>
    </location>
</feature>
<dbReference type="CDD" id="cd00637">
    <property type="entry name" value="7tm_classA_rhodopsin-like"/>
    <property type="match status" value="1"/>
</dbReference>
<dbReference type="InterPro" id="IPR050569">
    <property type="entry name" value="TAAR"/>
</dbReference>
<keyword evidence="3" id="KW-1003">Cell membrane</keyword>
<dbReference type="Pfam" id="PF00001">
    <property type="entry name" value="7tm_1"/>
    <property type="match status" value="1"/>
</dbReference>
<feature type="transmembrane region" description="Helical" evidence="11">
    <location>
        <begin position="129"/>
        <end position="152"/>
    </location>
</feature>
<dbReference type="InterPro" id="IPR000276">
    <property type="entry name" value="GPCR_Rhodpsn"/>
</dbReference>
<dbReference type="GO" id="GO:0004930">
    <property type="term" value="F:G protein-coupled receptor activity"/>
    <property type="evidence" value="ECO:0007669"/>
    <property type="project" value="UniProtKB-KW"/>
</dbReference>
<dbReference type="PROSITE" id="PS50262">
    <property type="entry name" value="G_PROTEIN_RECEP_F1_2"/>
    <property type="match status" value="1"/>
</dbReference>
<keyword evidence="6" id="KW-0297">G-protein coupled receptor</keyword>
<name>A0A1B6D5L0_9HEMI</name>
<evidence type="ECO:0000256" key="10">
    <source>
        <dbReference type="SAM" id="MobiDB-lite"/>
    </source>
</evidence>
<evidence type="ECO:0000256" key="4">
    <source>
        <dbReference type="ARBA" id="ARBA00022692"/>
    </source>
</evidence>
<evidence type="ECO:0000256" key="6">
    <source>
        <dbReference type="ARBA" id="ARBA00023040"/>
    </source>
</evidence>
<dbReference type="AlphaFoldDB" id="A0A1B6D5L0"/>
<dbReference type="PANTHER" id="PTHR24249:SF418">
    <property type="entry name" value="G-PROTEIN COUPLED RECEPTORS FAMILY 1 PROFILE DOMAIN-CONTAINING PROTEIN"/>
    <property type="match status" value="1"/>
</dbReference>
<feature type="transmembrane region" description="Helical" evidence="11">
    <location>
        <begin position="311"/>
        <end position="333"/>
    </location>
</feature>
<feature type="transmembrane region" description="Helical" evidence="11">
    <location>
        <begin position="173"/>
        <end position="193"/>
    </location>
</feature>
<protein>
    <recommendedName>
        <fullName evidence="12">G-protein coupled receptors family 1 profile domain-containing protein</fullName>
    </recommendedName>
</protein>
<dbReference type="InterPro" id="IPR017452">
    <property type="entry name" value="GPCR_Rhodpsn_7TM"/>
</dbReference>
<dbReference type="PRINTS" id="PR00237">
    <property type="entry name" value="GPCRRHODOPSN"/>
</dbReference>
<evidence type="ECO:0000256" key="11">
    <source>
        <dbReference type="SAM" id="Phobius"/>
    </source>
</evidence>
<keyword evidence="9" id="KW-0807">Transducer</keyword>
<dbReference type="GO" id="GO:0005886">
    <property type="term" value="C:plasma membrane"/>
    <property type="evidence" value="ECO:0007669"/>
    <property type="project" value="UniProtKB-SubCell"/>
</dbReference>
<evidence type="ECO:0000256" key="3">
    <source>
        <dbReference type="ARBA" id="ARBA00022475"/>
    </source>
</evidence>